<evidence type="ECO:0000313" key="3">
    <source>
        <dbReference type="Proteomes" id="UP000283855"/>
    </source>
</evidence>
<dbReference type="AlphaFoldDB" id="A0A413T3J7"/>
<dbReference type="GO" id="GO:0005737">
    <property type="term" value="C:cytoplasm"/>
    <property type="evidence" value="ECO:0007669"/>
    <property type="project" value="TreeGrafter"/>
</dbReference>
<dbReference type="SUPFAM" id="SSF69572">
    <property type="entry name" value="Activating enzymes of the ubiquitin-like proteins"/>
    <property type="match status" value="1"/>
</dbReference>
<dbReference type="PANTHER" id="PTHR10953:SF102">
    <property type="entry name" value="ADENYLYLTRANSFERASE AND SULFURTRANSFERASE MOCS3"/>
    <property type="match status" value="1"/>
</dbReference>
<dbReference type="CDD" id="cd00757">
    <property type="entry name" value="ThiF_MoeB_HesA_family"/>
    <property type="match status" value="1"/>
</dbReference>
<dbReference type="GO" id="GO:0016779">
    <property type="term" value="F:nucleotidyltransferase activity"/>
    <property type="evidence" value="ECO:0007669"/>
    <property type="project" value="UniProtKB-KW"/>
</dbReference>
<dbReference type="EMBL" id="QSFT01000004">
    <property type="protein sequence ID" value="RHA78030.1"/>
    <property type="molecule type" value="Genomic_DNA"/>
</dbReference>
<dbReference type="InterPro" id="IPR035985">
    <property type="entry name" value="Ubiquitin-activating_enz"/>
</dbReference>
<keyword evidence="2" id="KW-0548">Nucleotidyltransferase</keyword>
<dbReference type="PANTHER" id="PTHR10953">
    <property type="entry name" value="UBIQUITIN-ACTIVATING ENZYME E1"/>
    <property type="match status" value="1"/>
</dbReference>
<comment type="caution">
    <text evidence="2">The sequence shown here is derived from an EMBL/GenBank/DDBJ whole genome shotgun (WGS) entry which is preliminary data.</text>
</comment>
<accession>A0A413T3J7</accession>
<dbReference type="GO" id="GO:0004792">
    <property type="term" value="F:thiosulfate-cyanide sulfurtransferase activity"/>
    <property type="evidence" value="ECO:0007669"/>
    <property type="project" value="TreeGrafter"/>
</dbReference>
<dbReference type="Pfam" id="PF00899">
    <property type="entry name" value="ThiF"/>
    <property type="match status" value="1"/>
</dbReference>
<organism evidence="2 3">
    <name type="scientific">Phocaeicola coprophilus</name>
    <dbReference type="NCBI Taxonomy" id="387090"/>
    <lineage>
        <taxon>Bacteria</taxon>
        <taxon>Pseudomonadati</taxon>
        <taxon>Bacteroidota</taxon>
        <taxon>Bacteroidia</taxon>
        <taxon>Bacteroidales</taxon>
        <taxon>Bacteroidaceae</taxon>
        <taxon>Phocaeicola</taxon>
    </lineage>
</organism>
<reference evidence="2 3" key="1">
    <citation type="submission" date="2018-08" db="EMBL/GenBank/DDBJ databases">
        <title>A genome reference for cultivated species of the human gut microbiota.</title>
        <authorList>
            <person name="Zou Y."/>
            <person name="Xue W."/>
            <person name="Luo G."/>
        </authorList>
    </citation>
    <scope>NUCLEOTIDE SEQUENCE [LARGE SCALE GENOMIC DNA]</scope>
    <source>
        <strain evidence="2 3">AM42-38</strain>
    </source>
</reference>
<name>A0A413T3J7_9BACT</name>
<dbReference type="InterPro" id="IPR045886">
    <property type="entry name" value="ThiF/MoeB/HesA"/>
</dbReference>
<dbReference type="Gene3D" id="3.40.50.720">
    <property type="entry name" value="NAD(P)-binding Rossmann-like Domain"/>
    <property type="match status" value="1"/>
</dbReference>
<proteinExistence type="predicted"/>
<dbReference type="InterPro" id="IPR000594">
    <property type="entry name" value="ThiF_NAD_FAD-bd"/>
</dbReference>
<evidence type="ECO:0000259" key="1">
    <source>
        <dbReference type="Pfam" id="PF00899"/>
    </source>
</evidence>
<protein>
    <submittedName>
        <fullName evidence="2">ThiF family adenylyltransferase</fullName>
    </submittedName>
</protein>
<dbReference type="GO" id="GO:0008641">
    <property type="term" value="F:ubiquitin-like modifier activating enzyme activity"/>
    <property type="evidence" value="ECO:0007669"/>
    <property type="project" value="InterPro"/>
</dbReference>
<evidence type="ECO:0000313" key="2">
    <source>
        <dbReference type="EMBL" id="RHA78030.1"/>
    </source>
</evidence>
<gene>
    <name evidence="2" type="ORF">DW921_03240</name>
</gene>
<keyword evidence="2" id="KW-0808">Transferase</keyword>
<dbReference type="Proteomes" id="UP000283855">
    <property type="component" value="Unassembled WGS sequence"/>
</dbReference>
<sequence>MKENDPIPTLAPTWGADVFPLLSWFKQERLERANVMVVGCGALGNEVLKNLALFGVGHLVVVDFDTIEPSNLTRSILFSQADAEARRPKATVTAKRIREINPSIQVLPLECDICHDIGLGLLRQMDVVVGCVDNRWARYYLNRLCMRVGVPWVDGGIDGLEGTARVFMPGKNCYACNLGPEALKDMSYRLSCSASIQRNEQANRVPTTPVIASIIGAVEAQEAIKLLHPDELASGELTSLCGKMFYYEGQHLAARIAGFTGYDEECPVHEQWEPIEKADLTTDSPIGEALDNLAGQLGCNDVEIILRDHCFVDYLTIRKDDREVTVMLPDYAIAQFLEEEPTLRHLPFHAFYQHEIKAIDSHFPYRDLTLSQIGIPPWSILHVRTENGNRYVELADERNYSTFLFQSRQV</sequence>
<feature type="domain" description="THIF-type NAD/FAD binding fold" evidence="1">
    <location>
        <begin position="26"/>
        <end position="266"/>
    </location>
</feature>
<dbReference type="RefSeq" id="WP_118400001.1">
    <property type="nucleotide sequence ID" value="NZ_CABJGD010000004.1"/>
</dbReference>